<keyword evidence="4" id="KW-1185">Reference proteome</keyword>
<dbReference type="STRING" id="407022.SAMN05661044_00014"/>
<dbReference type="Pfam" id="PF00582">
    <property type="entry name" value="Usp"/>
    <property type="match status" value="2"/>
</dbReference>
<evidence type="ECO:0000259" key="2">
    <source>
        <dbReference type="Pfam" id="PF00582"/>
    </source>
</evidence>
<name>A0A1H7G8K3_OLID1</name>
<comment type="similarity">
    <text evidence="1">Belongs to the universal stress protein A family.</text>
</comment>
<evidence type="ECO:0000256" key="1">
    <source>
        <dbReference type="ARBA" id="ARBA00008791"/>
    </source>
</evidence>
<proteinExistence type="inferred from homology"/>
<evidence type="ECO:0000313" key="4">
    <source>
        <dbReference type="Proteomes" id="UP000199421"/>
    </source>
</evidence>
<dbReference type="AlphaFoldDB" id="A0A1H7G8K3"/>
<organism evidence="3 4">
    <name type="scientific">Olivibacter domesticus</name>
    <name type="common">Pseudosphingobacterium domesticum</name>
    <dbReference type="NCBI Taxonomy" id="407022"/>
    <lineage>
        <taxon>Bacteria</taxon>
        <taxon>Pseudomonadati</taxon>
        <taxon>Bacteroidota</taxon>
        <taxon>Sphingobacteriia</taxon>
        <taxon>Sphingobacteriales</taxon>
        <taxon>Sphingobacteriaceae</taxon>
        <taxon>Olivibacter</taxon>
    </lineage>
</organism>
<dbReference type="InterPro" id="IPR006016">
    <property type="entry name" value="UspA"/>
</dbReference>
<gene>
    <name evidence="3" type="ORF">SAMN05661044_00014</name>
</gene>
<feature type="domain" description="UspA" evidence="2">
    <location>
        <begin position="8"/>
        <end position="140"/>
    </location>
</feature>
<dbReference type="OrthoDB" id="1522996at2"/>
<evidence type="ECO:0000313" key="3">
    <source>
        <dbReference type="EMBL" id="SEK34461.1"/>
    </source>
</evidence>
<dbReference type="CDD" id="cd00293">
    <property type="entry name" value="USP-like"/>
    <property type="match status" value="2"/>
</dbReference>
<dbReference type="Proteomes" id="UP000199421">
    <property type="component" value="Unassembled WGS sequence"/>
</dbReference>
<dbReference type="PANTHER" id="PTHR46268">
    <property type="entry name" value="STRESS RESPONSE PROTEIN NHAX"/>
    <property type="match status" value="1"/>
</dbReference>
<dbReference type="Gene3D" id="3.40.50.620">
    <property type="entry name" value="HUPs"/>
    <property type="match status" value="2"/>
</dbReference>
<dbReference type="PANTHER" id="PTHR46268:SF6">
    <property type="entry name" value="UNIVERSAL STRESS PROTEIN UP12"/>
    <property type="match status" value="1"/>
</dbReference>
<sequence length="293" mass="33810">MISKTKNTILVALDMSEMDHMLISYLKVITELFNVEKIIFLHNVRLRELPSEMRGIEMLGRIKERVRKKIENQFKTSQLLFNNYEISVETEEFSENAFDRLTKQRKVDLVVLGNKQHLEGDGGLAQKLIRLLPCDMLLVPETIRSTSKKYLCTLDFSKYSKSVYNVGRFLAEKSPDNYLLSIHVAKTPVHFFLGLSEIEIRKLLKEETESKKMKWIKQYQISSEIEIIQADGKHIASTILQYAELNKVTIVIMGVKGISTITNLFIGGVTNEIFHHETNSAILILKNYQEEPK</sequence>
<dbReference type="RefSeq" id="WP_093316269.1">
    <property type="nucleotide sequence ID" value="NZ_FOAF01000001.1"/>
</dbReference>
<reference evidence="4" key="1">
    <citation type="submission" date="2016-10" db="EMBL/GenBank/DDBJ databases">
        <authorList>
            <person name="Varghese N."/>
            <person name="Submissions S."/>
        </authorList>
    </citation>
    <scope>NUCLEOTIDE SEQUENCE [LARGE SCALE GENOMIC DNA]</scope>
    <source>
        <strain evidence="4">DSM 18733</strain>
    </source>
</reference>
<dbReference type="SUPFAM" id="SSF52402">
    <property type="entry name" value="Adenine nucleotide alpha hydrolases-like"/>
    <property type="match status" value="2"/>
</dbReference>
<dbReference type="EMBL" id="FOAF01000001">
    <property type="protein sequence ID" value="SEK34461.1"/>
    <property type="molecule type" value="Genomic_DNA"/>
</dbReference>
<dbReference type="InterPro" id="IPR014729">
    <property type="entry name" value="Rossmann-like_a/b/a_fold"/>
</dbReference>
<protein>
    <submittedName>
        <fullName evidence="3">Universal stress protein family protein</fullName>
    </submittedName>
</protein>
<feature type="domain" description="UspA" evidence="2">
    <location>
        <begin position="148"/>
        <end position="276"/>
    </location>
</feature>
<accession>A0A1H7G8K3</accession>